<dbReference type="InterPro" id="IPR020568">
    <property type="entry name" value="Ribosomal_Su5_D2-typ_SF"/>
</dbReference>
<keyword evidence="2 6" id="KW-0808">Transferase</keyword>
<organism evidence="8 9">
    <name type="scientific">Actinomarinicola tropica</name>
    <dbReference type="NCBI Taxonomy" id="2789776"/>
    <lineage>
        <taxon>Bacteria</taxon>
        <taxon>Bacillati</taxon>
        <taxon>Actinomycetota</taxon>
        <taxon>Acidimicrobiia</taxon>
        <taxon>Acidimicrobiales</taxon>
        <taxon>Iamiaceae</taxon>
        <taxon>Actinomarinicola</taxon>
    </lineage>
</organism>
<dbReference type="HAMAP" id="MF_00061">
    <property type="entry name" value="IspE"/>
    <property type="match status" value="1"/>
</dbReference>
<evidence type="ECO:0000256" key="2">
    <source>
        <dbReference type="ARBA" id="ARBA00022679"/>
    </source>
</evidence>
<evidence type="ECO:0000256" key="4">
    <source>
        <dbReference type="ARBA" id="ARBA00022777"/>
    </source>
</evidence>
<feature type="binding site" evidence="6">
    <location>
        <begin position="96"/>
        <end position="106"/>
    </location>
    <ligand>
        <name>ATP</name>
        <dbReference type="ChEBI" id="CHEBI:30616"/>
    </ligand>
</feature>
<dbReference type="PIRSF" id="PIRSF010376">
    <property type="entry name" value="IspE"/>
    <property type="match status" value="1"/>
</dbReference>
<keyword evidence="5 6" id="KW-0067">ATP-binding</keyword>
<sequence length="244" mass="25321">MDPAPPATAGVEVLRAPAKLTLSLRITGVRHDGYHLIDAEMVTLDLADELVVRPGEGLVVRGASGLPVPVDDDNLVARALRLADRTAHVELTKRIPAGAGLGGGSADAAAILRWAGFDDLAAAARLGADVAFCLVGGRARVTGIGEVVDPLPPVARTFTLLTPPFGCSTPAVYAAWDEMGGPTADGPNDLEPAALRVEPRLAEWRDRLGDATGRTPVLAGSGSTWFVEGAFPGEGRVVTRTDRP</sequence>
<comment type="function">
    <text evidence="6">Catalyzes the phosphorylation of the position 2 hydroxy group of 4-diphosphocytidyl-2C-methyl-D-erythritol.</text>
</comment>
<evidence type="ECO:0000256" key="3">
    <source>
        <dbReference type="ARBA" id="ARBA00022741"/>
    </source>
</evidence>
<keyword evidence="4 6" id="KW-0418">Kinase</keyword>
<proteinExistence type="inferred from homology"/>
<comment type="similarity">
    <text evidence="6">Belongs to the GHMP kinase family. IspE subfamily.</text>
</comment>
<dbReference type="PANTHER" id="PTHR43527">
    <property type="entry name" value="4-DIPHOSPHOCYTIDYL-2-C-METHYL-D-ERYTHRITOL KINASE, CHLOROPLASTIC"/>
    <property type="match status" value="1"/>
</dbReference>
<feature type="active site" evidence="6">
    <location>
        <position position="129"/>
    </location>
</feature>
<dbReference type="InterPro" id="IPR014721">
    <property type="entry name" value="Ribsml_uS5_D2-typ_fold_subgr"/>
</dbReference>
<evidence type="ECO:0000313" key="9">
    <source>
        <dbReference type="Proteomes" id="UP000334019"/>
    </source>
</evidence>
<dbReference type="GO" id="GO:0016114">
    <property type="term" value="P:terpenoid biosynthetic process"/>
    <property type="evidence" value="ECO:0007669"/>
    <property type="project" value="InterPro"/>
</dbReference>
<dbReference type="RefSeq" id="WP_153760118.1">
    <property type="nucleotide sequence ID" value="NZ_CP045851.1"/>
</dbReference>
<evidence type="ECO:0000313" key="8">
    <source>
        <dbReference type="EMBL" id="QGG96012.1"/>
    </source>
</evidence>
<evidence type="ECO:0000256" key="1">
    <source>
        <dbReference type="ARBA" id="ARBA00017473"/>
    </source>
</evidence>
<dbReference type="GO" id="GO:0005524">
    <property type="term" value="F:ATP binding"/>
    <property type="evidence" value="ECO:0007669"/>
    <property type="project" value="UniProtKB-UniRule"/>
</dbReference>
<evidence type="ECO:0000256" key="5">
    <source>
        <dbReference type="ARBA" id="ARBA00022840"/>
    </source>
</evidence>
<comment type="catalytic activity">
    <reaction evidence="6">
        <text>4-CDP-2-C-methyl-D-erythritol + ATP = 4-CDP-2-C-methyl-D-erythritol 2-phosphate + ADP + H(+)</text>
        <dbReference type="Rhea" id="RHEA:18437"/>
        <dbReference type="ChEBI" id="CHEBI:15378"/>
        <dbReference type="ChEBI" id="CHEBI:30616"/>
        <dbReference type="ChEBI" id="CHEBI:57823"/>
        <dbReference type="ChEBI" id="CHEBI:57919"/>
        <dbReference type="ChEBI" id="CHEBI:456216"/>
        <dbReference type="EC" id="2.7.1.148"/>
    </reaction>
</comment>
<dbReference type="KEGG" id="atq:GH723_13400"/>
<dbReference type="InterPro" id="IPR006204">
    <property type="entry name" value="GHMP_kinase_N_dom"/>
</dbReference>
<dbReference type="Pfam" id="PF00288">
    <property type="entry name" value="GHMP_kinases_N"/>
    <property type="match status" value="1"/>
</dbReference>
<dbReference type="UniPathway" id="UPA00056">
    <property type="reaction ID" value="UER00094"/>
</dbReference>
<dbReference type="EC" id="2.7.1.148" evidence="6"/>
<protein>
    <recommendedName>
        <fullName evidence="1 6">4-diphosphocytidyl-2-C-methyl-D-erythritol kinase</fullName>
        <shortName evidence="6">CMK</shortName>
        <ecNumber evidence="6">2.7.1.148</ecNumber>
    </recommendedName>
    <alternativeName>
        <fullName evidence="6">4-(cytidine-5'-diphospho)-2-C-methyl-D-erythritol kinase</fullName>
    </alternativeName>
</protein>
<dbReference type="InterPro" id="IPR036554">
    <property type="entry name" value="GHMP_kinase_C_sf"/>
</dbReference>
<feature type="domain" description="GHMP kinase N-terminal" evidence="7">
    <location>
        <begin position="74"/>
        <end position="137"/>
    </location>
</feature>
<evidence type="ECO:0000259" key="7">
    <source>
        <dbReference type="Pfam" id="PF00288"/>
    </source>
</evidence>
<dbReference type="EMBL" id="CP045851">
    <property type="protein sequence ID" value="QGG96012.1"/>
    <property type="molecule type" value="Genomic_DNA"/>
</dbReference>
<dbReference type="SUPFAM" id="SSF54211">
    <property type="entry name" value="Ribosomal protein S5 domain 2-like"/>
    <property type="match status" value="1"/>
</dbReference>
<accession>A0A5Q2RM40</accession>
<keyword evidence="3 6" id="KW-0547">Nucleotide-binding</keyword>
<dbReference type="Proteomes" id="UP000334019">
    <property type="component" value="Chromosome"/>
</dbReference>
<comment type="pathway">
    <text evidence="6">Isoprenoid biosynthesis; isopentenyl diphosphate biosynthesis via DXP pathway; isopentenyl diphosphate from 1-deoxy-D-xylulose 5-phosphate: step 3/6.</text>
</comment>
<dbReference type="GO" id="GO:0050515">
    <property type="term" value="F:4-(cytidine 5'-diphospho)-2-C-methyl-D-erythritol kinase activity"/>
    <property type="evidence" value="ECO:0007669"/>
    <property type="project" value="UniProtKB-UniRule"/>
</dbReference>
<reference evidence="8 9" key="1">
    <citation type="submission" date="2019-11" db="EMBL/GenBank/DDBJ databases">
        <authorList>
            <person name="He Y."/>
        </authorList>
    </citation>
    <scope>NUCLEOTIDE SEQUENCE [LARGE SCALE GENOMIC DNA]</scope>
    <source>
        <strain evidence="8 9">SCSIO 58843</strain>
    </source>
</reference>
<dbReference type="PANTHER" id="PTHR43527:SF2">
    <property type="entry name" value="4-DIPHOSPHOCYTIDYL-2-C-METHYL-D-ERYTHRITOL KINASE, CHLOROPLASTIC"/>
    <property type="match status" value="1"/>
</dbReference>
<dbReference type="SUPFAM" id="SSF55060">
    <property type="entry name" value="GHMP Kinase, C-terminal domain"/>
    <property type="match status" value="1"/>
</dbReference>
<dbReference type="Gene3D" id="3.30.70.890">
    <property type="entry name" value="GHMP kinase, C-terminal domain"/>
    <property type="match status" value="1"/>
</dbReference>
<feature type="active site" evidence="6">
    <location>
        <position position="19"/>
    </location>
</feature>
<dbReference type="InterPro" id="IPR004424">
    <property type="entry name" value="IspE"/>
</dbReference>
<keyword evidence="6" id="KW-0414">Isoprene biosynthesis</keyword>
<dbReference type="Gene3D" id="3.30.230.10">
    <property type="match status" value="1"/>
</dbReference>
<evidence type="ECO:0000256" key="6">
    <source>
        <dbReference type="HAMAP-Rule" id="MF_00061"/>
    </source>
</evidence>
<gene>
    <name evidence="6" type="primary">ispE</name>
    <name evidence="8" type="ORF">GH723_13400</name>
</gene>
<name>A0A5Q2RM40_9ACTN</name>
<dbReference type="GO" id="GO:0019288">
    <property type="term" value="P:isopentenyl diphosphate biosynthetic process, methylerythritol 4-phosphate pathway"/>
    <property type="evidence" value="ECO:0007669"/>
    <property type="project" value="UniProtKB-UniRule"/>
</dbReference>
<keyword evidence="9" id="KW-1185">Reference proteome</keyword>
<dbReference type="AlphaFoldDB" id="A0A5Q2RM40"/>